<dbReference type="Proteomes" id="UP000662904">
    <property type="component" value="Chromosome"/>
</dbReference>
<comment type="pathway">
    <text evidence="1">Nitrogen metabolism; urea cycle; L-ornithine and urea from L-arginine: step 1/1.</text>
</comment>
<feature type="binding site" evidence="10">
    <location>
        <position position="97"/>
    </location>
    <ligand>
        <name>Mn(2+)</name>
        <dbReference type="ChEBI" id="CHEBI:29035"/>
        <label>1</label>
    </ligand>
</feature>
<comment type="cofactor">
    <cofactor evidence="10 13">
        <name>Mn(2+)</name>
        <dbReference type="ChEBI" id="CHEBI:29035"/>
    </cofactor>
    <text evidence="10 13">Binds 2 manganese ions per subunit.</text>
</comment>
<dbReference type="EMBL" id="CP059066">
    <property type="protein sequence ID" value="QSQ09032.1"/>
    <property type="molecule type" value="Genomic_DNA"/>
</dbReference>
<evidence type="ECO:0000256" key="7">
    <source>
        <dbReference type="ARBA" id="ARBA00023211"/>
    </source>
</evidence>
<dbReference type="PRINTS" id="PR00116">
    <property type="entry name" value="ARGINASE"/>
</dbReference>
<evidence type="ECO:0000256" key="5">
    <source>
        <dbReference type="ARBA" id="ARBA00022723"/>
    </source>
</evidence>
<evidence type="ECO:0000256" key="13">
    <source>
        <dbReference type="RuleBase" id="RU361159"/>
    </source>
</evidence>
<evidence type="ECO:0000256" key="6">
    <source>
        <dbReference type="ARBA" id="ARBA00022801"/>
    </source>
</evidence>
<feature type="binding site" evidence="10">
    <location>
        <position position="124"/>
    </location>
    <ligand>
        <name>Mn(2+)</name>
        <dbReference type="ChEBI" id="CHEBI:29035"/>
        <label>2</label>
    </ligand>
</feature>
<feature type="binding site" evidence="10">
    <location>
        <position position="122"/>
    </location>
    <ligand>
        <name>Mn(2+)</name>
        <dbReference type="ChEBI" id="CHEBI:29035"/>
        <label>1</label>
    </ligand>
</feature>
<gene>
    <name evidence="14" type="primary">rocF</name>
    <name evidence="14" type="ORF">H0A61_01389</name>
</gene>
<evidence type="ECO:0000256" key="1">
    <source>
        <dbReference type="ARBA" id="ARBA00005098"/>
    </source>
</evidence>
<dbReference type="SUPFAM" id="SSF52768">
    <property type="entry name" value="Arginase/deacetylase"/>
    <property type="match status" value="1"/>
</dbReference>
<dbReference type="InterPro" id="IPR023696">
    <property type="entry name" value="Ureohydrolase_dom_sf"/>
</dbReference>
<keyword evidence="6 12" id="KW-0378">Hydrolase</keyword>
<dbReference type="UniPathway" id="UPA00158">
    <property type="reaction ID" value="UER00270"/>
</dbReference>
<dbReference type="PROSITE" id="PS51409">
    <property type="entry name" value="ARGINASE_2"/>
    <property type="match status" value="1"/>
</dbReference>
<dbReference type="GO" id="GO:0004053">
    <property type="term" value="F:arginase activity"/>
    <property type="evidence" value="ECO:0007669"/>
    <property type="project" value="UniProtKB-UniRule"/>
</dbReference>
<dbReference type="GO" id="GO:0030145">
    <property type="term" value="F:manganese ion binding"/>
    <property type="evidence" value="ECO:0007669"/>
    <property type="project" value="TreeGrafter"/>
</dbReference>
<dbReference type="GO" id="GO:0006525">
    <property type="term" value="P:arginine metabolic process"/>
    <property type="evidence" value="ECO:0007669"/>
    <property type="project" value="UniProtKB-KW"/>
</dbReference>
<keyword evidence="5 10" id="KW-0479">Metal-binding</keyword>
<keyword evidence="4 13" id="KW-0056">Arginine metabolism</keyword>
<dbReference type="PANTHER" id="PTHR43782">
    <property type="entry name" value="ARGINASE"/>
    <property type="match status" value="1"/>
</dbReference>
<evidence type="ECO:0000256" key="8">
    <source>
        <dbReference type="ARBA" id="ARBA00047391"/>
    </source>
</evidence>
<dbReference type="GO" id="GO:0005737">
    <property type="term" value="C:cytoplasm"/>
    <property type="evidence" value="ECO:0007669"/>
    <property type="project" value="TreeGrafter"/>
</dbReference>
<keyword evidence="15" id="KW-1185">Reference proteome</keyword>
<dbReference type="NCBIfam" id="TIGR01229">
    <property type="entry name" value="rocF_arginase"/>
    <property type="match status" value="1"/>
</dbReference>
<comment type="similarity">
    <text evidence="11 12">Belongs to the arginase family.</text>
</comment>
<reference evidence="14" key="1">
    <citation type="submission" date="2020-07" db="EMBL/GenBank/DDBJ databases">
        <title>Koleobacter methoxysyntrophicus gen. nov., sp. nov., a novel anaerobic bacterium isolated from deep subsurface oil field and proposal of Koleobacterales ord. nov. in the phylum Firmicutes.</title>
        <authorList>
            <person name="Sakamoto S."/>
            <person name="Tamaki H."/>
        </authorList>
    </citation>
    <scope>NUCLEOTIDE SEQUENCE</scope>
    <source>
        <strain evidence="14">NRmbB1</strain>
    </source>
</reference>
<feature type="binding site" evidence="10">
    <location>
        <position position="226"/>
    </location>
    <ligand>
        <name>Mn(2+)</name>
        <dbReference type="ChEBI" id="CHEBI:29035"/>
        <label>1</label>
    </ligand>
</feature>
<dbReference type="FunFam" id="3.40.800.10:FF:000012">
    <property type="entry name" value="Arginase"/>
    <property type="match status" value="1"/>
</dbReference>
<evidence type="ECO:0000313" key="14">
    <source>
        <dbReference type="EMBL" id="QSQ09032.1"/>
    </source>
</evidence>
<dbReference type="GO" id="GO:0000050">
    <property type="term" value="P:urea cycle"/>
    <property type="evidence" value="ECO:0007669"/>
    <property type="project" value="UniProtKB-UniPathway"/>
</dbReference>
<dbReference type="Gene3D" id="3.40.800.10">
    <property type="entry name" value="Ureohydrolase domain"/>
    <property type="match status" value="1"/>
</dbReference>
<keyword evidence="7 10" id="KW-0464">Manganese</keyword>
<evidence type="ECO:0000256" key="3">
    <source>
        <dbReference type="ARBA" id="ARBA00018123"/>
    </source>
</evidence>
<dbReference type="PANTHER" id="PTHR43782:SF3">
    <property type="entry name" value="ARGINASE"/>
    <property type="match status" value="1"/>
</dbReference>
<protein>
    <recommendedName>
        <fullName evidence="3 9">Arginase</fullName>
        <ecNumber evidence="2 9">3.5.3.1</ecNumber>
    </recommendedName>
</protein>
<evidence type="ECO:0000256" key="2">
    <source>
        <dbReference type="ARBA" id="ARBA00012168"/>
    </source>
</evidence>
<name>A0A8A0RMB6_9FIRM</name>
<sequence>MKVKVLGIPVDLGANRRGVDMGCSAIRYANLQNGLEKIGYHVEDYGNLYVPNAEKIKIKKTSLKYAEEIIEVCERTAPLISKFMEEGFIPLILGGDHSISIGTIAGCSNALGDVGIIWFDAHGDFNTEETSPSGNIHGMSLGASLGYGDEMLVKVGGKKGKARPENVALIGVRDIDPKEAELIKESGINVFTIEQIDFMGMREIMELAINIASNGTKGIHVSFDMDVIDPSVAPGVGTPVQGGISYREAHLAMEMVANSKMLKCLEFVEVNPILDNKNRTAELAVSLACSALGKKII</sequence>
<evidence type="ECO:0000313" key="15">
    <source>
        <dbReference type="Proteomes" id="UP000662904"/>
    </source>
</evidence>
<feature type="binding site" evidence="10">
    <location>
        <position position="224"/>
    </location>
    <ligand>
        <name>Mn(2+)</name>
        <dbReference type="ChEBI" id="CHEBI:29035"/>
        <label>1</label>
    </ligand>
</feature>
<dbReference type="Pfam" id="PF00491">
    <property type="entry name" value="Arginase"/>
    <property type="match status" value="1"/>
</dbReference>
<dbReference type="InterPro" id="IPR006035">
    <property type="entry name" value="Ureohydrolase"/>
</dbReference>
<feature type="binding site" evidence="10">
    <location>
        <position position="120"/>
    </location>
    <ligand>
        <name>Mn(2+)</name>
        <dbReference type="ChEBI" id="CHEBI:29035"/>
        <label>1</label>
    </ligand>
</feature>
<dbReference type="AlphaFoldDB" id="A0A8A0RMB6"/>
<dbReference type="PIRSF" id="PIRSF036979">
    <property type="entry name" value="Arginase"/>
    <property type="match status" value="1"/>
</dbReference>
<organism evidence="14 15">
    <name type="scientific">Koleobacter methoxysyntrophicus</name>
    <dbReference type="NCBI Taxonomy" id="2751313"/>
    <lineage>
        <taxon>Bacteria</taxon>
        <taxon>Bacillati</taxon>
        <taxon>Bacillota</taxon>
        <taxon>Clostridia</taxon>
        <taxon>Koleobacterales</taxon>
        <taxon>Koleobacteraceae</taxon>
        <taxon>Koleobacter</taxon>
    </lineage>
</organism>
<dbReference type="EC" id="3.5.3.1" evidence="2 9"/>
<dbReference type="KEGG" id="kme:H0A61_01389"/>
<dbReference type="RefSeq" id="WP_206709224.1">
    <property type="nucleotide sequence ID" value="NZ_CP059066.1"/>
</dbReference>
<comment type="catalytic activity">
    <reaction evidence="8 13">
        <text>L-arginine + H2O = urea + L-ornithine</text>
        <dbReference type="Rhea" id="RHEA:20569"/>
        <dbReference type="ChEBI" id="CHEBI:15377"/>
        <dbReference type="ChEBI" id="CHEBI:16199"/>
        <dbReference type="ChEBI" id="CHEBI:32682"/>
        <dbReference type="ChEBI" id="CHEBI:46911"/>
        <dbReference type="EC" id="3.5.3.1"/>
    </reaction>
</comment>
<evidence type="ECO:0000256" key="11">
    <source>
        <dbReference type="PROSITE-ProRule" id="PRU00742"/>
    </source>
</evidence>
<proteinExistence type="inferred from homology"/>
<evidence type="ECO:0000256" key="9">
    <source>
        <dbReference type="NCBIfam" id="TIGR01229"/>
    </source>
</evidence>
<accession>A0A8A0RMB6</accession>
<evidence type="ECO:0000256" key="10">
    <source>
        <dbReference type="PIRSR" id="PIRSR036979-1"/>
    </source>
</evidence>
<evidence type="ECO:0000256" key="4">
    <source>
        <dbReference type="ARBA" id="ARBA00022503"/>
    </source>
</evidence>
<dbReference type="CDD" id="cd09989">
    <property type="entry name" value="Arginase"/>
    <property type="match status" value="1"/>
</dbReference>
<dbReference type="InterPro" id="IPR020855">
    <property type="entry name" value="Ureohydrolase_Mn_BS"/>
</dbReference>
<evidence type="ECO:0000256" key="12">
    <source>
        <dbReference type="RuleBase" id="RU003684"/>
    </source>
</evidence>
<dbReference type="InterPro" id="IPR014033">
    <property type="entry name" value="Arginase"/>
</dbReference>
<dbReference type="PROSITE" id="PS01053">
    <property type="entry name" value="ARGINASE_1"/>
    <property type="match status" value="1"/>
</dbReference>